<dbReference type="Proteomes" id="UP000435649">
    <property type="component" value="Unassembled WGS sequence"/>
</dbReference>
<name>A0A844G4K0_9BACT</name>
<dbReference type="PANTHER" id="PTHR30093:SF2">
    <property type="entry name" value="TYPE II SECRETION SYSTEM PROTEIN H"/>
    <property type="match status" value="1"/>
</dbReference>
<reference evidence="2 3" key="1">
    <citation type="submission" date="2019-08" db="EMBL/GenBank/DDBJ databases">
        <title>In-depth cultivation of the pig gut microbiome towards novel bacterial diversity and tailored functional studies.</title>
        <authorList>
            <person name="Wylensek D."/>
            <person name="Hitch T.C.A."/>
            <person name="Clavel T."/>
        </authorList>
    </citation>
    <scope>NUCLEOTIDE SEQUENCE [LARGE SCALE GENOMIC DNA]</scope>
    <source>
        <strain evidence="2 3">BBE-744-WT-12</strain>
    </source>
</reference>
<dbReference type="RefSeq" id="WP_106055370.1">
    <property type="nucleotide sequence ID" value="NZ_CALXOB010000043.1"/>
</dbReference>
<sequence length="233" mass="26440">MNSRRFTLIELLIVIAIVAILASMLLPALGKARSSARKTQCTGNLKMYASADLLYAGSFDDYMTPINYGGSDRSYWFNNEAWLTMLGQPPVWSGDRHDMPAGLLCPAKPVPLSNSKWTGNWYAKNHYYPGSDYWGSLYANFSTSKLTKLRSASCKINTMDSGNSEGVVRCDRSEFKLCFPWTEEGQWRAASYRHDARINLSFWDGHVETFSPAKLFGDGWGWNTFNLYWVMDK</sequence>
<dbReference type="PANTHER" id="PTHR30093">
    <property type="entry name" value="GENERAL SECRETION PATHWAY PROTEIN G"/>
    <property type="match status" value="1"/>
</dbReference>
<keyword evidence="1" id="KW-0472">Membrane</keyword>
<evidence type="ECO:0000313" key="3">
    <source>
        <dbReference type="Proteomes" id="UP000435649"/>
    </source>
</evidence>
<comment type="caution">
    <text evidence="2">The sequence shown here is derived from an EMBL/GenBank/DDBJ whole genome shotgun (WGS) entry which is preliminary data.</text>
</comment>
<keyword evidence="3" id="KW-1185">Reference proteome</keyword>
<dbReference type="Gene3D" id="3.30.700.10">
    <property type="entry name" value="Glycoprotein, Type 4 Pilin"/>
    <property type="match status" value="1"/>
</dbReference>
<protein>
    <submittedName>
        <fullName evidence="2">Type II secretion system protein</fullName>
    </submittedName>
</protein>
<evidence type="ECO:0000256" key="1">
    <source>
        <dbReference type="SAM" id="Phobius"/>
    </source>
</evidence>
<organism evidence="2 3">
    <name type="scientific">Victivallis lenta</name>
    <dbReference type="NCBI Taxonomy" id="2606640"/>
    <lineage>
        <taxon>Bacteria</taxon>
        <taxon>Pseudomonadati</taxon>
        <taxon>Lentisphaerota</taxon>
        <taxon>Lentisphaeria</taxon>
        <taxon>Victivallales</taxon>
        <taxon>Victivallaceae</taxon>
        <taxon>Victivallis</taxon>
    </lineage>
</organism>
<evidence type="ECO:0000313" key="2">
    <source>
        <dbReference type="EMBL" id="MST97825.1"/>
    </source>
</evidence>
<keyword evidence="1" id="KW-0812">Transmembrane</keyword>
<dbReference type="SUPFAM" id="SSF54523">
    <property type="entry name" value="Pili subunits"/>
    <property type="match status" value="1"/>
</dbReference>
<dbReference type="NCBIfam" id="TIGR02532">
    <property type="entry name" value="IV_pilin_GFxxxE"/>
    <property type="match status" value="1"/>
</dbReference>
<dbReference type="InterPro" id="IPR045584">
    <property type="entry name" value="Pilin-like"/>
</dbReference>
<dbReference type="AlphaFoldDB" id="A0A844G4K0"/>
<accession>A0A844G4K0</accession>
<dbReference type="EMBL" id="VUNS01000013">
    <property type="protein sequence ID" value="MST97825.1"/>
    <property type="molecule type" value="Genomic_DNA"/>
</dbReference>
<gene>
    <name evidence="2" type="ORF">FYJ85_12335</name>
</gene>
<feature type="transmembrane region" description="Helical" evidence="1">
    <location>
        <begin position="6"/>
        <end position="29"/>
    </location>
</feature>
<dbReference type="InterPro" id="IPR012902">
    <property type="entry name" value="N_methyl_site"/>
</dbReference>
<proteinExistence type="predicted"/>
<keyword evidence="1" id="KW-1133">Transmembrane helix</keyword>